<sequence>SNIDSDCRASVKAWRGTIDEATCRADQSGLEHWQEALGGPLLILQREYVASRGLTEEPSGRIL</sequence>
<organism evidence="1 2">
    <name type="scientific">Culter alburnus</name>
    <name type="common">Topmouth culter</name>
    <dbReference type="NCBI Taxonomy" id="194366"/>
    <lineage>
        <taxon>Eukaryota</taxon>
        <taxon>Metazoa</taxon>
        <taxon>Chordata</taxon>
        <taxon>Craniata</taxon>
        <taxon>Vertebrata</taxon>
        <taxon>Euteleostomi</taxon>
        <taxon>Actinopterygii</taxon>
        <taxon>Neopterygii</taxon>
        <taxon>Teleostei</taxon>
        <taxon>Ostariophysi</taxon>
        <taxon>Cypriniformes</taxon>
        <taxon>Xenocyprididae</taxon>
        <taxon>Xenocypridinae</taxon>
        <taxon>Culter</taxon>
    </lineage>
</organism>
<protein>
    <submittedName>
        <fullName evidence="1">Uncharacterized protein</fullName>
    </submittedName>
</protein>
<name>A0AAW1ZNN3_CULAL</name>
<dbReference type="AlphaFoldDB" id="A0AAW1ZNN3"/>
<evidence type="ECO:0000313" key="1">
    <source>
        <dbReference type="EMBL" id="KAK9963017.1"/>
    </source>
</evidence>
<feature type="non-terminal residue" evidence="1">
    <location>
        <position position="1"/>
    </location>
</feature>
<comment type="caution">
    <text evidence="1">The sequence shown here is derived from an EMBL/GenBank/DDBJ whole genome shotgun (WGS) entry which is preliminary data.</text>
</comment>
<proteinExistence type="predicted"/>
<dbReference type="EMBL" id="JAWDJR010000014">
    <property type="protein sequence ID" value="KAK9963017.1"/>
    <property type="molecule type" value="Genomic_DNA"/>
</dbReference>
<gene>
    <name evidence="1" type="ORF">ABG768_006242</name>
</gene>
<accession>A0AAW1ZNN3</accession>
<evidence type="ECO:0000313" key="2">
    <source>
        <dbReference type="Proteomes" id="UP001479290"/>
    </source>
</evidence>
<dbReference type="Proteomes" id="UP001479290">
    <property type="component" value="Unassembled WGS sequence"/>
</dbReference>
<feature type="non-terminal residue" evidence="1">
    <location>
        <position position="63"/>
    </location>
</feature>
<reference evidence="1 2" key="1">
    <citation type="submission" date="2024-05" db="EMBL/GenBank/DDBJ databases">
        <title>A high-quality chromosomal-level genome assembly of Topmouth culter (Culter alburnus).</title>
        <authorList>
            <person name="Zhao H."/>
        </authorList>
    </citation>
    <scope>NUCLEOTIDE SEQUENCE [LARGE SCALE GENOMIC DNA]</scope>
    <source>
        <strain evidence="1">CATC2023</strain>
        <tissue evidence="1">Muscle</tissue>
    </source>
</reference>
<keyword evidence="2" id="KW-1185">Reference proteome</keyword>